<feature type="transmembrane region" description="Helical" evidence="1">
    <location>
        <begin position="13"/>
        <end position="34"/>
    </location>
</feature>
<protein>
    <submittedName>
        <fullName evidence="2">Uncharacterized protein</fullName>
    </submittedName>
</protein>
<evidence type="ECO:0000256" key="1">
    <source>
        <dbReference type="SAM" id="Phobius"/>
    </source>
</evidence>
<evidence type="ECO:0000313" key="2">
    <source>
        <dbReference type="EMBL" id="GAI76812.1"/>
    </source>
</evidence>
<gene>
    <name evidence="2" type="ORF">S12H4_24312</name>
</gene>
<keyword evidence="1" id="KW-0472">Membrane</keyword>
<proteinExistence type="predicted"/>
<keyword evidence="1" id="KW-0812">Transmembrane</keyword>
<reference evidence="2" key="1">
    <citation type="journal article" date="2014" name="Front. Microbiol.">
        <title>High frequency of phylogenetically diverse reductive dehalogenase-homologous genes in deep subseafloor sedimentary metagenomes.</title>
        <authorList>
            <person name="Kawai M."/>
            <person name="Futagami T."/>
            <person name="Toyoda A."/>
            <person name="Takaki Y."/>
            <person name="Nishi S."/>
            <person name="Hori S."/>
            <person name="Arai W."/>
            <person name="Tsubouchi T."/>
            <person name="Morono Y."/>
            <person name="Uchiyama I."/>
            <person name="Ito T."/>
            <person name="Fujiyama A."/>
            <person name="Inagaki F."/>
            <person name="Takami H."/>
        </authorList>
    </citation>
    <scope>NUCLEOTIDE SEQUENCE</scope>
    <source>
        <strain evidence="2">Expedition CK06-06</strain>
    </source>
</reference>
<name>X1R7U6_9ZZZZ</name>
<sequence length="39" mass="4268">MPEEKGVLKSKDFAVLLVISTFIVGGAALLMRIFGMKKE</sequence>
<organism evidence="2">
    <name type="scientific">marine sediment metagenome</name>
    <dbReference type="NCBI Taxonomy" id="412755"/>
    <lineage>
        <taxon>unclassified sequences</taxon>
        <taxon>metagenomes</taxon>
        <taxon>ecological metagenomes</taxon>
    </lineage>
</organism>
<comment type="caution">
    <text evidence="2">The sequence shown here is derived from an EMBL/GenBank/DDBJ whole genome shotgun (WGS) entry which is preliminary data.</text>
</comment>
<keyword evidence="1" id="KW-1133">Transmembrane helix</keyword>
<dbReference type="AlphaFoldDB" id="X1R7U6"/>
<accession>X1R7U6</accession>
<dbReference type="EMBL" id="BARW01013160">
    <property type="protein sequence ID" value="GAI76812.1"/>
    <property type="molecule type" value="Genomic_DNA"/>
</dbReference>